<gene>
    <name evidence="1" type="ORF">C8N46_103229</name>
</gene>
<reference evidence="1 2" key="1">
    <citation type="submission" date="2018-04" db="EMBL/GenBank/DDBJ databases">
        <title>Genomic Encyclopedia of Archaeal and Bacterial Type Strains, Phase II (KMG-II): from individual species to whole genera.</title>
        <authorList>
            <person name="Goeker M."/>
        </authorList>
    </citation>
    <scope>NUCLEOTIDE SEQUENCE [LARGE SCALE GENOMIC DNA]</scope>
    <source>
        <strain evidence="1 2">DSM 25731</strain>
    </source>
</reference>
<sequence>MQAKTTTSIRLPQSITLQIETKTPASNNMTRKLIFENYEGRRIELPITLMRTASHQLEVTDFPDTTHNLQILGSLNHRSFWDKIYIKNTGGNSSIDIYRMTLIVHYHKVVAGAEKDIPMLSNTIVNRVLGSGDSEVYLTPFIERQMLRHAGLTSRNHPAAVLAAKDLGKSGTSAESYDQYGKNPKYRGWISYECSEFASWYLHETECWRDFTNKPKTVFRDITATSQLHAVYKSKKRTYYYHNGRNRFLNEETEVAYTPKPGDIFMRRGNGKFEHSMIFLRWNARNKTALVIDGPYPVTLRTVEVHALETRADDPKDFIVCESVMTRF</sequence>
<organism evidence="1 2">
    <name type="scientific">Kordia periserrulae</name>
    <dbReference type="NCBI Taxonomy" id="701523"/>
    <lineage>
        <taxon>Bacteria</taxon>
        <taxon>Pseudomonadati</taxon>
        <taxon>Bacteroidota</taxon>
        <taxon>Flavobacteriia</taxon>
        <taxon>Flavobacteriales</taxon>
        <taxon>Flavobacteriaceae</taxon>
        <taxon>Kordia</taxon>
    </lineage>
</organism>
<evidence type="ECO:0000313" key="1">
    <source>
        <dbReference type="EMBL" id="PTX62131.1"/>
    </source>
</evidence>
<dbReference type="RefSeq" id="WP_108114347.1">
    <property type="nucleotide sequence ID" value="NZ_QBKT01000003.1"/>
</dbReference>
<name>A0A2T6C1E1_9FLAO</name>
<comment type="caution">
    <text evidence="1">The sequence shown here is derived from an EMBL/GenBank/DDBJ whole genome shotgun (WGS) entry which is preliminary data.</text>
</comment>
<dbReference type="Proteomes" id="UP000244090">
    <property type="component" value="Unassembled WGS sequence"/>
</dbReference>
<proteinExistence type="predicted"/>
<evidence type="ECO:0000313" key="2">
    <source>
        <dbReference type="Proteomes" id="UP000244090"/>
    </source>
</evidence>
<dbReference type="OrthoDB" id="1407765at2"/>
<protein>
    <submittedName>
        <fullName evidence="1">Uncharacterized protein</fullName>
    </submittedName>
</protein>
<dbReference type="EMBL" id="QBKT01000003">
    <property type="protein sequence ID" value="PTX62131.1"/>
    <property type="molecule type" value="Genomic_DNA"/>
</dbReference>
<accession>A0A2T6C1E1</accession>
<dbReference type="AlphaFoldDB" id="A0A2T6C1E1"/>
<keyword evidence="2" id="KW-1185">Reference proteome</keyword>